<feature type="region of interest" description="Disordered" evidence="1">
    <location>
        <begin position="77"/>
        <end position="104"/>
    </location>
</feature>
<accession>A0A0A8XU69</accession>
<reference evidence="2" key="1">
    <citation type="submission" date="2014-09" db="EMBL/GenBank/DDBJ databases">
        <authorList>
            <person name="Magalhaes I.L.F."/>
            <person name="Oliveira U."/>
            <person name="Santos F.R."/>
            <person name="Vidigal T.H.D.A."/>
            <person name="Brescovit A.D."/>
            <person name="Santos A.J."/>
        </authorList>
    </citation>
    <scope>NUCLEOTIDE SEQUENCE</scope>
    <source>
        <tissue evidence="2">Shoot tissue taken approximately 20 cm above the soil surface</tissue>
    </source>
</reference>
<sequence>MAATQRRRWPQLQGSDLAAAAPQVHSTRSAAAHAPPTESPPDPRSPTEPPLDPCSLTMPPQDPRIVVGEYCHQAMRERTRRHPVRAALAPWGRRHTGEPGSRCAGELPRRAVLWGALPHCRAIAKESPPHSRAAAAPGTATT</sequence>
<organism evidence="2">
    <name type="scientific">Arundo donax</name>
    <name type="common">Giant reed</name>
    <name type="synonym">Donax arundinaceus</name>
    <dbReference type="NCBI Taxonomy" id="35708"/>
    <lineage>
        <taxon>Eukaryota</taxon>
        <taxon>Viridiplantae</taxon>
        <taxon>Streptophyta</taxon>
        <taxon>Embryophyta</taxon>
        <taxon>Tracheophyta</taxon>
        <taxon>Spermatophyta</taxon>
        <taxon>Magnoliopsida</taxon>
        <taxon>Liliopsida</taxon>
        <taxon>Poales</taxon>
        <taxon>Poaceae</taxon>
        <taxon>PACMAD clade</taxon>
        <taxon>Arundinoideae</taxon>
        <taxon>Arundineae</taxon>
        <taxon>Arundo</taxon>
    </lineage>
</organism>
<proteinExistence type="predicted"/>
<name>A0A0A8XU69_ARUDO</name>
<dbReference type="AlphaFoldDB" id="A0A0A8XU69"/>
<dbReference type="EMBL" id="GBRH01280371">
    <property type="protein sequence ID" value="JAD17524.1"/>
    <property type="molecule type" value="Transcribed_RNA"/>
</dbReference>
<evidence type="ECO:0000256" key="1">
    <source>
        <dbReference type="SAM" id="MobiDB-lite"/>
    </source>
</evidence>
<reference evidence="2" key="2">
    <citation type="journal article" date="2015" name="Data Brief">
        <title>Shoot transcriptome of the giant reed, Arundo donax.</title>
        <authorList>
            <person name="Barrero R.A."/>
            <person name="Guerrero F.D."/>
            <person name="Moolhuijzen P."/>
            <person name="Goolsby J.A."/>
            <person name="Tidwell J."/>
            <person name="Bellgard S.E."/>
            <person name="Bellgard M.I."/>
        </authorList>
    </citation>
    <scope>NUCLEOTIDE SEQUENCE</scope>
    <source>
        <tissue evidence="2">Shoot tissue taken approximately 20 cm above the soil surface</tissue>
    </source>
</reference>
<protein>
    <submittedName>
        <fullName evidence="2">Uncharacterized protein</fullName>
    </submittedName>
</protein>
<evidence type="ECO:0000313" key="2">
    <source>
        <dbReference type="EMBL" id="JAD17524.1"/>
    </source>
</evidence>
<feature type="region of interest" description="Disordered" evidence="1">
    <location>
        <begin position="1"/>
        <end position="62"/>
    </location>
</feature>
<feature type="compositionally biased region" description="Pro residues" evidence="1">
    <location>
        <begin position="37"/>
        <end position="52"/>
    </location>
</feature>